<keyword evidence="1" id="KW-0812">Transmembrane</keyword>
<dbReference type="AlphaFoldDB" id="A0AAV4YEK3"/>
<keyword evidence="1" id="KW-0472">Membrane</keyword>
<keyword evidence="1" id="KW-1133">Transmembrane helix</keyword>
<evidence type="ECO:0000313" key="3">
    <source>
        <dbReference type="Proteomes" id="UP001054945"/>
    </source>
</evidence>
<organism evidence="2 3">
    <name type="scientific">Caerostris extrusa</name>
    <name type="common">Bark spider</name>
    <name type="synonym">Caerostris bankana</name>
    <dbReference type="NCBI Taxonomy" id="172846"/>
    <lineage>
        <taxon>Eukaryota</taxon>
        <taxon>Metazoa</taxon>
        <taxon>Ecdysozoa</taxon>
        <taxon>Arthropoda</taxon>
        <taxon>Chelicerata</taxon>
        <taxon>Arachnida</taxon>
        <taxon>Araneae</taxon>
        <taxon>Araneomorphae</taxon>
        <taxon>Entelegynae</taxon>
        <taxon>Araneoidea</taxon>
        <taxon>Araneidae</taxon>
        <taxon>Caerostris</taxon>
    </lineage>
</organism>
<gene>
    <name evidence="2" type="ORF">CEXT_493711</name>
</gene>
<evidence type="ECO:0000256" key="1">
    <source>
        <dbReference type="SAM" id="Phobius"/>
    </source>
</evidence>
<keyword evidence="3" id="KW-1185">Reference proteome</keyword>
<evidence type="ECO:0000313" key="2">
    <source>
        <dbReference type="EMBL" id="GIZ04612.1"/>
    </source>
</evidence>
<accession>A0AAV4YEK3</accession>
<proteinExistence type="predicted"/>
<comment type="caution">
    <text evidence="2">The sequence shown here is derived from an EMBL/GenBank/DDBJ whole genome shotgun (WGS) entry which is preliminary data.</text>
</comment>
<sequence>MDVGIERLCWQSSTNLFSEHFHKRRAMENPSPNFKHGTFSPASTTPNDSYYSAGDAKTIQLNKILCFILQLRINSPSCFVYLFEVITSRFFFVLSLSLSLLNRDAQICRGRI</sequence>
<dbReference type="Proteomes" id="UP001054945">
    <property type="component" value="Unassembled WGS sequence"/>
</dbReference>
<protein>
    <submittedName>
        <fullName evidence="2">Uncharacterized protein</fullName>
    </submittedName>
</protein>
<feature type="transmembrane region" description="Helical" evidence="1">
    <location>
        <begin position="79"/>
        <end position="101"/>
    </location>
</feature>
<dbReference type="EMBL" id="BPLR01001764">
    <property type="protein sequence ID" value="GIZ04612.1"/>
    <property type="molecule type" value="Genomic_DNA"/>
</dbReference>
<reference evidence="2 3" key="1">
    <citation type="submission" date="2021-06" db="EMBL/GenBank/DDBJ databases">
        <title>Caerostris extrusa draft genome.</title>
        <authorList>
            <person name="Kono N."/>
            <person name="Arakawa K."/>
        </authorList>
    </citation>
    <scope>NUCLEOTIDE SEQUENCE [LARGE SCALE GENOMIC DNA]</scope>
</reference>
<name>A0AAV4YEK3_CAEEX</name>